<dbReference type="PANTHER" id="PTHR47071">
    <property type="entry name" value="PROTEIN TRM32"/>
    <property type="match status" value="1"/>
</dbReference>
<evidence type="ECO:0008006" key="6">
    <source>
        <dbReference type="Google" id="ProtNLM"/>
    </source>
</evidence>
<protein>
    <recommendedName>
        <fullName evidence="6">DUF4378 domain-containing protein</fullName>
    </recommendedName>
</protein>
<reference evidence="4" key="2">
    <citation type="journal article" date="2022" name="Hortic Res">
        <title>The genome of Dioscorea zingiberensis sheds light on the biosynthesis, origin and evolution of the medicinally important diosgenin saponins.</title>
        <authorList>
            <person name="Li Y."/>
            <person name="Tan C."/>
            <person name="Li Z."/>
            <person name="Guo J."/>
            <person name="Li S."/>
            <person name="Chen X."/>
            <person name="Wang C."/>
            <person name="Dai X."/>
            <person name="Yang H."/>
            <person name="Song W."/>
            <person name="Hou L."/>
            <person name="Xu J."/>
            <person name="Tong Z."/>
            <person name="Xu A."/>
            <person name="Yuan X."/>
            <person name="Wang W."/>
            <person name="Yang Q."/>
            <person name="Chen L."/>
            <person name="Sun Z."/>
            <person name="Wang K."/>
            <person name="Pan B."/>
            <person name="Chen J."/>
            <person name="Bao Y."/>
            <person name="Liu F."/>
            <person name="Qi X."/>
            <person name="Gang D.R."/>
            <person name="Wen J."/>
            <person name="Li J."/>
        </authorList>
    </citation>
    <scope>NUCLEOTIDE SEQUENCE</scope>
    <source>
        <strain evidence="4">Dzin_1.0</strain>
    </source>
</reference>
<feature type="region of interest" description="Disordered" evidence="1">
    <location>
        <begin position="449"/>
        <end position="472"/>
    </location>
</feature>
<dbReference type="Proteomes" id="UP001085076">
    <property type="component" value="Miscellaneous, Linkage group lg01"/>
</dbReference>
<feature type="domain" description="DUF4378" evidence="3">
    <location>
        <begin position="594"/>
        <end position="667"/>
    </location>
</feature>
<comment type="caution">
    <text evidence="4">The sequence shown here is derived from an EMBL/GenBank/DDBJ whole genome shotgun (WGS) entry which is preliminary data.</text>
</comment>
<proteinExistence type="predicted"/>
<evidence type="ECO:0000259" key="3">
    <source>
        <dbReference type="Pfam" id="PF14309"/>
    </source>
</evidence>
<evidence type="ECO:0000256" key="1">
    <source>
        <dbReference type="SAM" id="MobiDB-lite"/>
    </source>
</evidence>
<evidence type="ECO:0000313" key="5">
    <source>
        <dbReference type="Proteomes" id="UP001085076"/>
    </source>
</evidence>
<gene>
    <name evidence="4" type="ORF">J5N97_002348</name>
</gene>
<dbReference type="Pfam" id="PF12552">
    <property type="entry name" value="DUF3741"/>
    <property type="match status" value="1"/>
</dbReference>
<dbReference type="Pfam" id="PF14309">
    <property type="entry name" value="DUF4378"/>
    <property type="match status" value="1"/>
</dbReference>
<evidence type="ECO:0000259" key="2">
    <source>
        <dbReference type="Pfam" id="PF12552"/>
    </source>
</evidence>
<organism evidence="4 5">
    <name type="scientific">Dioscorea zingiberensis</name>
    <dbReference type="NCBI Taxonomy" id="325984"/>
    <lineage>
        <taxon>Eukaryota</taxon>
        <taxon>Viridiplantae</taxon>
        <taxon>Streptophyta</taxon>
        <taxon>Embryophyta</taxon>
        <taxon>Tracheophyta</taxon>
        <taxon>Spermatophyta</taxon>
        <taxon>Magnoliopsida</taxon>
        <taxon>Liliopsida</taxon>
        <taxon>Dioscoreales</taxon>
        <taxon>Dioscoreaceae</taxon>
        <taxon>Dioscorea</taxon>
    </lineage>
</organism>
<accession>A0A9D5D3X5</accession>
<dbReference type="EMBL" id="JAGGNH010000001">
    <property type="protein sequence ID" value="KAJ0983992.1"/>
    <property type="molecule type" value="Genomic_DNA"/>
</dbReference>
<feature type="domain" description="DUF3741" evidence="2">
    <location>
        <begin position="209"/>
        <end position="242"/>
    </location>
</feature>
<name>A0A9D5D3X5_9LILI</name>
<reference evidence="4" key="1">
    <citation type="submission" date="2021-03" db="EMBL/GenBank/DDBJ databases">
        <authorList>
            <person name="Li Z."/>
            <person name="Yang C."/>
        </authorList>
    </citation>
    <scope>NUCLEOTIDE SEQUENCE</scope>
    <source>
        <strain evidence="4">Dzin_1.0</strain>
        <tissue evidence="4">Leaf</tissue>
    </source>
</reference>
<dbReference type="InterPro" id="IPR025486">
    <property type="entry name" value="DUF4378"/>
</dbReference>
<evidence type="ECO:0000313" key="4">
    <source>
        <dbReference type="EMBL" id="KAJ0983992.1"/>
    </source>
</evidence>
<dbReference type="AlphaFoldDB" id="A0A9D5D3X5"/>
<dbReference type="InterPro" id="IPR044257">
    <property type="entry name" value="TRM32-like"/>
</dbReference>
<sequence>METSEQAASQGSILYAGEILMGCFAVGVEVLEGEPDIPRTEEEHDSLCEGVSPPIKDNVKISSKASSKTRMRTPLFKKKRREQDQKRKISPLAARLLRTVSIHHMQCNDYVLPDDLTSNKDASTVELNPHDISSSPSGGHLPLMLKVPDKPISGKQCEVCGFTNSAHFVDHNQLEEFSNFFMKKQLLLREELNEVKEALLKQDKHSKESRDDVAIRSKGFLHMVELLNANKELLLKVVQDPKLILAKDIQDHSASRSSAALSKSCSFPVVAGVSRVDNDRLPQLRHKRMESEPSTSQECKLQVEYSPSDLTTINEGSQVVKLEDGDAVDSLEKETNILKKQRNDRTALNRFKDIKRRIKYVIKDSSRERHRISMDSILHKIPYGLKVSNNVSKGVVGSWQRCASESLVGDSSSCLPNSKYANKQIRRSRSLTESLDRYSSLLESISSREPNKLPERLQPMKTDSNLHSRKSPGPLERIFSLPEFESYTLNDNEHSRGHNASLSLDFQALDSLDDSFLVDMDDYDELRPVGDAAESDRFLERIIEVDDQLTVHRDLEIIESTSEQDQDEQSIIPNDITAEGNCFSSQHEMEAKTQTNKDYVQEESHLLQKVWANISWHLSSQMQEDEPIEYLVARHYARNDGWMNLQYETETVGLELEDLILDDLLDEAVYQFCKSYCQ</sequence>
<dbReference type="OrthoDB" id="758104at2759"/>
<dbReference type="InterPro" id="IPR022212">
    <property type="entry name" value="DUF3741"/>
</dbReference>
<keyword evidence="5" id="KW-1185">Reference proteome</keyword>
<dbReference type="PANTHER" id="PTHR47071:SF9">
    <property type="entry name" value="TRM32-LIKE PROTEIN (DUF3741)"/>
    <property type="match status" value="1"/>
</dbReference>